<dbReference type="STRING" id="415426.Hbut_1505"/>
<reference evidence="1 2" key="1">
    <citation type="journal article" date="2007" name="Archaea">
        <title>The genome of Hyperthermus butylicus: a sulfur-reducing, peptide fermenting, neutrophilic Crenarchaeote growing up to 108 degrees C.</title>
        <authorList>
            <person name="Brugger K."/>
            <person name="Chen L."/>
            <person name="Stark M."/>
            <person name="Zibat A."/>
            <person name="Redder P."/>
            <person name="Ruepp A."/>
            <person name="Awayez M."/>
            <person name="She Q."/>
            <person name="Garrett R.A."/>
            <person name="Klenk H.P."/>
        </authorList>
    </citation>
    <scope>NUCLEOTIDE SEQUENCE [LARGE SCALE GENOMIC DNA]</scope>
    <source>
        <strain evidence="2">DSM 5456 / JCM 9403 / PLM1-5</strain>
    </source>
</reference>
<dbReference type="EMBL" id="CP000493">
    <property type="protein sequence ID" value="ABM81327.1"/>
    <property type="molecule type" value="Genomic_DNA"/>
</dbReference>
<dbReference type="PANTHER" id="PTHR45947:SF3">
    <property type="entry name" value="SULFOQUINOVOSYL TRANSFERASE SQD2"/>
    <property type="match status" value="1"/>
</dbReference>
<dbReference type="Pfam" id="PF13692">
    <property type="entry name" value="Glyco_trans_1_4"/>
    <property type="match status" value="1"/>
</dbReference>
<dbReference type="Gene3D" id="3.40.50.2000">
    <property type="entry name" value="Glycogen Phosphorylase B"/>
    <property type="match status" value="2"/>
</dbReference>
<dbReference type="AlphaFoldDB" id="A2BMW6"/>
<sequence>MLGWSTYILASLKKYGSRFDILYSIIPSLCQHNRYTIRSEFGVNVDIVEFPVRRIVKNIYDYKDYNAIVSFISNINKEELIIYTHNLFSLNFAYELLIFFSKLKKINKNITIVAHQHSQPPFKYYSESLGKLKGSAIGVAGEFLFKLLHKYIDGYVVSNKKTFHYLVDEMNIDPSTVLYQHVGVDYENVNPAKYRAYMHIVEEKVWKNCDYRLVLVSKVTRNYGGYVKGVDLVPHVVSMLRKLGYRACIAVIGEILDKELALKLKSTNGIILTDHLPRDEVFKIVASSDLYILPARSNYYYGGIGVAVIEALALNIPVVSPTLEHVPDERVVKYLGVKAKWVDTAGISRFVRDIVHALDNITQFRPRQYSIRFYDIRIMVNNLEKLFTSLTRKI</sequence>
<dbReference type="Proteomes" id="UP000002593">
    <property type="component" value="Chromosome"/>
</dbReference>
<gene>
    <name evidence="1" type="ordered locus">Hbut_1505</name>
</gene>
<dbReference type="GO" id="GO:0016757">
    <property type="term" value="F:glycosyltransferase activity"/>
    <property type="evidence" value="ECO:0007669"/>
    <property type="project" value="TreeGrafter"/>
</dbReference>
<evidence type="ECO:0000313" key="1">
    <source>
        <dbReference type="EMBL" id="ABM81327.1"/>
    </source>
</evidence>
<proteinExistence type="predicted"/>
<dbReference type="PANTHER" id="PTHR45947">
    <property type="entry name" value="SULFOQUINOVOSYL TRANSFERASE SQD2"/>
    <property type="match status" value="1"/>
</dbReference>
<keyword evidence="2" id="KW-1185">Reference proteome</keyword>
<evidence type="ECO:0000313" key="2">
    <source>
        <dbReference type="Proteomes" id="UP000002593"/>
    </source>
</evidence>
<dbReference type="InterPro" id="IPR050194">
    <property type="entry name" value="Glycosyltransferase_grp1"/>
</dbReference>
<dbReference type="HOGENOM" id="CLU_682609_0_0_2"/>
<dbReference type="eggNOG" id="arCOG01403">
    <property type="taxonomic scope" value="Archaea"/>
</dbReference>
<protein>
    <submittedName>
        <fullName evidence="1">Glycosyltransferase</fullName>
    </submittedName>
</protein>
<dbReference type="KEGG" id="hbu:Hbut_1505"/>
<dbReference type="EnsemblBacteria" id="ABM81327">
    <property type="protein sequence ID" value="ABM81327"/>
    <property type="gene ID" value="Hbut_1505"/>
</dbReference>
<dbReference type="SUPFAM" id="SSF53756">
    <property type="entry name" value="UDP-Glycosyltransferase/glycogen phosphorylase"/>
    <property type="match status" value="1"/>
</dbReference>
<name>A2BMW6_HYPBU</name>
<organism evidence="1 2">
    <name type="scientific">Hyperthermus butylicus (strain DSM 5456 / JCM 9403 / PLM1-5)</name>
    <dbReference type="NCBI Taxonomy" id="415426"/>
    <lineage>
        <taxon>Archaea</taxon>
        <taxon>Thermoproteota</taxon>
        <taxon>Thermoprotei</taxon>
        <taxon>Desulfurococcales</taxon>
        <taxon>Pyrodictiaceae</taxon>
        <taxon>Hyperthermus</taxon>
    </lineage>
</organism>
<accession>A2BMW6</accession>